<sequence length="384" mass="41856">MGVGVGEDLARGIRHHARAPRRPRRNRALVAARPRRLLARVRRPAARHRHLLGGDAGRQHTDLARLPVRSRRRFPDRHAELADGRRHDVAHDRRRVLRRSAALHAGDRRGDQRHPGGSRRRRLRRPADAPGGPRPDAHTLRRGPAGGAPARRPVRDAAVRAAARARHVVSPSAAGGGPPLTPDDDTARRWLVQELSKPEYASARPNWFDELSQRVSDWFDSLHLGGTGGSGGWLAVAGGALVLAIVVFAVLRFGLPRLNRRSRAARLRGEVADTRTAEQLRAAADRAAAQGDFSLAVLERFRAIAASLAERTVVAVRPGTTAHEVALAAAAVFPGDAAGLRDAADTFDAARYLGRAQDRGSHERLRELDERLRRTAPAFAAVAR</sequence>
<organism evidence="4 5">
    <name type="scientific">Gryllotalpicola protaetiae</name>
    <dbReference type="NCBI Taxonomy" id="2419771"/>
    <lineage>
        <taxon>Bacteria</taxon>
        <taxon>Bacillati</taxon>
        <taxon>Actinomycetota</taxon>
        <taxon>Actinomycetes</taxon>
        <taxon>Micrococcales</taxon>
        <taxon>Microbacteriaceae</taxon>
        <taxon>Gryllotalpicola</taxon>
    </lineage>
</organism>
<keyword evidence="2" id="KW-1133">Transmembrane helix</keyword>
<gene>
    <name evidence="4" type="ORF">D7I44_12710</name>
</gene>
<feature type="domain" description="Protein-glutamine gamma-glutamyltransferase-like C-terminal" evidence="3">
    <location>
        <begin position="300"/>
        <end position="370"/>
    </location>
</feature>
<keyword evidence="2" id="KW-0472">Membrane</keyword>
<dbReference type="KEGG" id="gry:D7I44_12710"/>
<dbReference type="OrthoDB" id="3389322at2"/>
<feature type="region of interest" description="Disordered" evidence="1">
    <location>
        <begin position="100"/>
        <end position="185"/>
    </location>
</feature>
<protein>
    <submittedName>
        <fullName evidence="4">DUF4129 domain-containing protein</fullName>
    </submittedName>
</protein>
<evidence type="ECO:0000256" key="2">
    <source>
        <dbReference type="SAM" id="Phobius"/>
    </source>
</evidence>
<reference evidence="4 5" key="1">
    <citation type="submission" date="2018-09" db="EMBL/GenBank/DDBJ databases">
        <title>Genome sequencing of strain 2DFW10M-5.</title>
        <authorList>
            <person name="Heo J."/>
            <person name="Kim S.-J."/>
            <person name="Kwon S.-W."/>
        </authorList>
    </citation>
    <scope>NUCLEOTIDE SEQUENCE [LARGE SCALE GENOMIC DNA]</scope>
    <source>
        <strain evidence="4 5">2DFW10M-5</strain>
    </source>
</reference>
<evidence type="ECO:0000256" key="1">
    <source>
        <dbReference type="SAM" id="MobiDB-lite"/>
    </source>
</evidence>
<feature type="region of interest" description="Disordered" evidence="1">
    <location>
        <begin position="51"/>
        <end position="71"/>
    </location>
</feature>
<dbReference type="InterPro" id="IPR025403">
    <property type="entry name" value="TgpA-like_C"/>
</dbReference>
<evidence type="ECO:0000313" key="4">
    <source>
        <dbReference type="EMBL" id="AYG05420.1"/>
    </source>
</evidence>
<accession>A0A387BW97</accession>
<evidence type="ECO:0000259" key="3">
    <source>
        <dbReference type="Pfam" id="PF13559"/>
    </source>
</evidence>
<dbReference type="Proteomes" id="UP000275069">
    <property type="component" value="Chromosome"/>
</dbReference>
<name>A0A387BW97_9MICO</name>
<dbReference type="AlphaFoldDB" id="A0A387BW97"/>
<feature type="transmembrane region" description="Helical" evidence="2">
    <location>
        <begin position="232"/>
        <end position="255"/>
    </location>
</feature>
<evidence type="ECO:0000313" key="5">
    <source>
        <dbReference type="Proteomes" id="UP000275069"/>
    </source>
</evidence>
<dbReference type="EMBL" id="CP032624">
    <property type="protein sequence ID" value="AYG05420.1"/>
    <property type="molecule type" value="Genomic_DNA"/>
</dbReference>
<feature type="compositionally biased region" description="Basic and acidic residues" evidence="1">
    <location>
        <begin position="105"/>
        <end position="114"/>
    </location>
</feature>
<keyword evidence="2" id="KW-0812">Transmembrane</keyword>
<keyword evidence="5" id="KW-1185">Reference proteome</keyword>
<proteinExistence type="predicted"/>
<dbReference type="Pfam" id="PF13559">
    <property type="entry name" value="DUF4129"/>
    <property type="match status" value="1"/>
</dbReference>